<dbReference type="Pfam" id="PF16363">
    <property type="entry name" value="GDP_Man_Dehyd"/>
    <property type="match status" value="1"/>
</dbReference>
<dbReference type="EC" id="5.1.3.2" evidence="2"/>
<protein>
    <submittedName>
        <fullName evidence="2">Udp-glucose 4-epimerase</fullName>
        <ecNumber evidence="2">5.1.3.2</ecNumber>
    </submittedName>
</protein>
<dbReference type="InterPro" id="IPR016040">
    <property type="entry name" value="NAD(P)-bd_dom"/>
</dbReference>
<dbReference type="InterPro" id="IPR036291">
    <property type="entry name" value="NAD(P)-bd_dom_sf"/>
</dbReference>
<proteinExistence type="predicted"/>
<sequence>MDNHWSGKKVLVTGAGGFIGSHLIERLIDLGADVKGFARYNSRNDWGLLEIIPPQKLDSLQIVSGDLQDFDAVFSAVRDVDVIFHLGSLISIPYSYIRPRDTIENNILSTLNILTAARDLGVEKVVHTSSSEVYGTALYVPIDEKHPLQGQSPYSASKIGADKIAESFYCSFDLPVATIRPFNTYGPRQSARAIIPTIITQAIEQEKIKLGSLFPTRDYTFVKDTVNGFIRTAESKSSIGEVINIGSNFEISMGDLAQRISSLLNKDIKIVQDSSRVRPFKSEVKRLWCDNAKAKRLLGWEPQVSLDEGLKETIEWISENKKMIKLVKC</sequence>
<dbReference type="GO" id="GO:0003978">
    <property type="term" value="F:UDP-glucose 4-epimerase activity"/>
    <property type="evidence" value="ECO:0007669"/>
    <property type="project" value="UniProtKB-EC"/>
</dbReference>
<accession>A0A0W8F4X9</accession>
<evidence type="ECO:0000259" key="1">
    <source>
        <dbReference type="Pfam" id="PF16363"/>
    </source>
</evidence>
<reference evidence="2" key="1">
    <citation type="journal article" date="2015" name="Proc. Natl. Acad. Sci. U.S.A.">
        <title>Networks of energetic and metabolic interactions define dynamics in microbial communities.</title>
        <authorList>
            <person name="Embree M."/>
            <person name="Liu J.K."/>
            <person name="Al-Bassam M.M."/>
            <person name="Zengler K."/>
        </authorList>
    </citation>
    <scope>NUCLEOTIDE SEQUENCE</scope>
</reference>
<comment type="caution">
    <text evidence="2">The sequence shown here is derived from an EMBL/GenBank/DDBJ whole genome shotgun (WGS) entry which is preliminary data.</text>
</comment>
<feature type="domain" description="NAD(P)-binding" evidence="1">
    <location>
        <begin position="11"/>
        <end position="313"/>
    </location>
</feature>
<dbReference type="SUPFAM" id="SSF51735">
    <property type="entry name" value="NAD(P)-binding Rossmann-fold domains"/>
    <property type="match status" value="1"/>
</dbReference>
<keyword evidence="2" id="KW-0413">Isomerase</keyword>
<dbReference type="InterPro" id="IPR045869">
    <property type="entry name" value="Arna-like_SDR_e"/>
</dbReference>
<gene>
    <name evidence="2" type="ORF">ASZ90_014424</name>
</gene>
<dbReference type="Gene3D" id="3.40.50.720">
    <property type="entry name" value="NAD(P)-binding Rossmann-like Domain"/>
    <property type="match status" value="1"/>
</dbReference>
<dbReference type="GO" id="GO:0016831">
    <property type="term" value="F:carboxy-lyase activity"/>
    <property type="evidence" value="ECO:0007669"/>
    <property type="project" value="InterPro"/>
</dbReference>
<organism evidence="2">
    <name type="scientific">hydrocarbon metagenome</name>
    <dbReference type="NCBI Taxonomy" id="938273"/>
    <lineage>
        <taxon>unclassified sequences</taxon>
        <taxon>metagenomes</taxon>
        <taxon>ecological metagenomes</taxon>
    </lineage>
</organism>
<evidence type="ECO:0000313" key="2">
    <source>
        <dbReference type="EMBL" id="KUG15916.1"/>
    </source>
</evidence>
<name>A0A0W8F4X9_9ZZZZ</name>
<dbReference type="CDD" id="cd05257">
    <property type="entry name" value="Arna_like_SDR_e"/>
    <property type="match status" value="1"/>
</dbReference>
<dbReference type="EMBL" id="LNQE01001520">
    <property type="protein sequence ID" value="KUG15916.1"/>
    <property type="molecule type" value="Genomic_DNA"/>
</dbReference>
<dbReference type="AlphaFoldDB" id="A0A0W8F4X9"/>
<dbReference type="PANTHER" id="PTHR43000">
    <property type="entry name" value="DTDP-D-GLUCOSE 4,6-DEHYDRATASE-RELATED"/>
    <property type="match status" value="1"/>
</dbReference>